<dbReference type="GO" id="GO:0005762">
    <property type="term" value="C:mitochondrial large ribosomal subunit"/>
    <property type="evidence" value="ECO:0007669"/>
    <property type="project" value="TreeGrafter"/>
</dbReference>
<dbReference type="SUPFAM" id="SSF143800">
    <property type="entry name" value="L28p-like"/>
    <property type="match status" value="1"/>
</dbReference>
<protein>
    <recommendedName>
        <fullName evidence="4">Large ribosomal subunit protein bL28m</fullName>
    </recommendedName>
</protein>
<comment type="similarity">
    <text evidence="1">Belongs to the bacterial ribosomal protein bL28 family.</text>
</comment>
<feature type="region of interest" description="Disordered" evidence="5">
    <location>
        <begin position="119"/>
        <end position="139"/>
    </location>
</feature>
<feature type="compositionally biased region" description="Polar residues" evidence="5">
    <location>
        <begin position="120"/>
        <end position="139"/>
    </location>
</feature>
<dbReference type="GO" id="GO:0003735">
    <property type="term" value="F:structural constituent of ribosome"/>
    <property type="evidence" value="ECO:0007669"/>
    <property type="project" value="InterPro"/>
</dbReference>
<dbReference type="PANTHER" id="PTHR13528:SF2">
    <property type="entry name" value="LARGE RIBOSOMAL SUBUNIT PROTEIN BL28M"/>
    <property type="match status" value="1"/>
</dbReference>
<proteinExistence type="inferred from homology"/>
<dbReference type="AlphaFoldDB" id="A0A137NXF7"/>
<accession>A0A137NXF7</accession>
<reference evidence="6 7" key="1">
    <citation type="journal article" date="2015" name="Genome Biol. Evol.">
        <title>Phylogenomic analyses indicate that early fungi evolved digesting cell walls of algal ancestors of land plants.</title>
        <authorList>
            <person name="Chang Y."/>
            <person name="Wang S."/>
            <person name="Sekimoto S."/>
            <person name="Aerts A.L."/>
            <person name="Choi C."/>
            <person name="Clum A."/>
            <person name="LaButti K.M."/>
            <person name="Lindquist E.A."/>
            <person name="Yee Ngan C."/>
            <person name="Ohm R.A."/>
            <person name="Salamov A.A."/>
            <person name="Grigoriev I.V."/>
            <person name="Spatafora J.W."/>
            <person name="Berbee M.L."/>
        </authorList>
    </citation>
    <scope>NUCLEOTIDE SEQUENCE [LARGE SCALE GENOMIC DNA]</scope>
    <source>
        <strain evidence="6 7">NRRL 28638</strain>
    </source>
</reference>
<dbReference type="PANTHER" id="PTHR13528">
    <property type="entry name" value="39S RIBOSOMAL PROTEIN L28, MITOCHONDRIAL"/>
    <property type="match status" value="1"/>
</dbReference>
<keyword evidence="7" id="KW-1185">Reference proteome</keyword>
<evidence type="ECO:0000256" key="2">
    <source>
        <dbReference type="ARBA" id="ARBA00022980"/>
    </source>
</evidence>
<dbReference type="Proteomes" id="UP000070444">
    <property type="component" value="Unassembled WGS sequence"/>
</dbReference>
<sequence>MSSVKVFGTIIKSNRENRRLYYQIFRGVDGYLLDGKQVLSGNNKPKSLHKTKRKWFPNVHQKQLYSELFDKSFLLTVSTSALRSIDKKGGLDNYLLHTSDSNLASEWGSKMKYLLKEKLASQQANTTPSEPSTNQSTQQ</sequence>
<dbReference type="EMBL" id="KQ964638">
    <property type="protein sequence ID" value="KXN67417.1"/>
    <property type="molecule type" value="Genomic_DNA"/>
</dbReference>
<dbReference type="Gene3D" id="2.30.170.40">
    <property type="entry name" value="Ribosomal protein L28/L24"/>
    <property type="match status" value="1"/>
</dbReference>
<dbReference type="InterPro" id="IPR026569">
    <property type="entry name" value="Ribosomal_bL28"/>
</dbReference>
<evidence type="ECO:0000256" key="1">
    <source>
        <dbReference type="ARBA" id="ARBA00008760"/>
    </source>
</evidence>
<dbReference type="FunFam" id="2.30.170.40:FF:000003">
    <property type="entry name" value="54S ribosomal protein L24"/>
    <property type="match status" value="1"/>
</dbReference>
<keyword evidence="2" id="KW-0689">Ribosomal protein</keyword>
<name>A0A137NXF7_CONC2</name>
<gene>
    <name evidence="6" type="ORF">CONCODRAFT_80160</name>
</gene>
<dbReference type="Pfam" id="PF00830">
    <property type="entry name" value="Ribosomal_L28"/>
    <property type="match status" value="1"/>
</dbReference>
<evidence type="ECO:0000256" key="5">
    <source>
        <dbReference type="SAM" id="MobiDB-lite"/>
    </source>
</evidence>
<dbReference type="InterPro" id="IPR034704">
    <property type="entry name" value="Ribosomal_bL28/bL31-like_sf"/>
</dbReference>
<dbReference type="OrthoDB" id="361870at2759"/>
<dbReference type="InterPro" id="IPR037147">
    <property type="entry name" value="Ribosomal_bL28_sf"/>
</dbReference>
<keyword evidence="3" id="KW-0687">Ribonucleoprotein</keyword>
<dbReference type="STRING" id="796925.A0A137NXF7"/>
<organism evidence="6 7">
    <name type="scientific">Conidiobolus coronatus (strain ATCC 28846 / CBS 209.66 / NRRL 28638)</name>
    <name type="common">Delacroixia coronata</name>
    <dbReference type="NCBI Taxonomy" id="796925"/>
    <lineage>
        <taxon>Eukaryota</taxon>
        <taxon>Fungi</taxon>
        <taxon>Fungi incertae sedis</taxon>
        <taxon>Zoopagomycota</taxon>
        <taxon>Entomophthoromycotina</taxon>
        <taxon>Entomophthoromycetes</taxon>
        <taxon>Entomophthorales</taxon>
        <taxon>Ancylistaceae</taxon>
        <taxon>Conidiobolus</taxon>
    </lineage>
</organism>
<evidence type="ECO:0000313" key="7">
    <source>
        <dbReference type="Proteomes" id="UP000070444"/>
    </source>
</evidence>
<evidence type="ECO:0000256" key="3">
    <source>
        <dbReference type="ARBA" id="ARBA00023274"/>
    </source>
</evidence>
<evidence type="ECO:0000256" key="4">
    <source>
        <dbReference type="ARBA" id="ARBA00035269"/>
    </source>
</evidence>
<evidence type="ECO:0000313" key="6">
    <source>
        <dbReference type="EMBL" id="KXN67417.1"/>
    </source>
</evidence>